<keyword evidence="1" id="KW-1133">Transmembrane helix</keyword>
<dbReference type="EMBL" id="JAUKUD010000005">
    <property type="protein sequence ID" value="KAK0743035.1"/>
    <property type="molecule type" value="Genomic_DNA"/>
</dbReference>
<sequence length="445" mass="47545">MMMHTVLACMEMAMMAAALPLCMMLPGAMFMTWLTVCAAMIMAMWWTLNSREQMHQCSAGSSGAEGWMMDHDAHSDEKWLFIGGMGTSSRHTHTSTLPLLCRLFARPLTCICLPTLGLPFDLLLLLLHRCCLPLPSRARRTLYFQLRVALLDDATHRCVLLAHHAGAVLAAQAVAQLCADLPADRLRKLEVYTFGCAAAEFVMPVGEGSMEMAGCEAEGVMAERKGVHVEHFAMAGDPMAQMGVLRSVRRDMAGRYCGGVFVMNGGMMGMGMGMGMGMMEGGGGGMMMKDYMMAMFPGQMGGGGSAASMMDCVMHVDRDCAEKREIAAMACYQHAASGMDMKIGGGGGMMMMRGKGKRMSWTGLAVGNMNGMGAGEQKNGMSAGQMGLEMARKGCQGCKGHMGREVSWLARTGMGMDGGKTGLGMMGMADRGKKAMGEEGMKAGN</sequence>
<organism evidence="3 4">
    <name type="scientific">Schizothecium vesticola</name>
    <dbReference type="NCBI Taxonomy" id="314040"/>
    <lineage>
        <taxon>Eukaryota</taxon>
        <taxon>Fungi</taxon>
        <taxon>Dikarya</taxon>
        <taxon>Ascomycota</taxon>
        <taxon>Pezizomycotina</taxon>
        <taxon>Sordariomycetes</taxon>
        <taxon>Sordariomycetidae</taxon>
        <taxon>Sordariales</taxon>
        <taxon>Schizotheciaceae</taxon>
        <taxon>Schizothecium</taxon>
    </lineage>
</organism>
<keyword evidence="4" id="KW-1185">Reference proteome</keyword>
<evidence type="ECO:0000313" key="4">
    <source>
        <dbReference type="Proteomes" id="UP001172155"/>
    </source>
</evidence>
<name>A0AA40EPD6_9PEZI</name>
<keyword evidence="2" id="KW-0732">Signal</keyword>
<dbReference type="PANTHER" id="PTHR42044:SF2">
    <property type="entry name" value="DUF676 DOMAIN-CONTAINING PROTEIN"/>
    <property type="match status" value="1"/>
</dbReference>
<evidence type="ECO:0000313" key="3">
    <source>
        <dbReference type="EMBL" id="KAK0743035.1"/>
    </source>
</evidence>
<dbReference type="AlphaFoldDB" id="A0AA40EPD6"/>
<dbReference type="Proteomes" id="UP001172155">
    <property type="component" value="Unassembled WGS sequence"/>
</dbReference>
<protein>
    <recommendedName>
        <fullName evidence="5">Fungal lipase-like domain-containing protein</fullName>
    </recommendedName>
</protein>
<reference evidence="3" key="1">
    <citation type="submission" date="2023-06" db="EMBL/GenBank/DDBJ databases">
        <title>Genome-scale phylogeny and comparative genomics of the fungal order Sordariales.</title>
        <authorList>
            <consortium name="Lawrence Berkeley National Laboratory"/>
            <person name="Hensen N."/>
            <person name="Bonometti L."/>
            <person name="Westerberg I."/>
            <person name="Brannstrom I.O."/>
            <person name="Guillou S."/>
            <person name="Cros-Aarteil S."/>
            <person name="Calhoun S."/>
            <person name="Haridas S."/>
            <person name="Kuo A."/>
            <person name="Mondo S."/>
            <person name="Pangilinan J."/>
            <person name="Riley R."/>
            <person name="LaButti K."/>
            <person name="Andreopoulos B."/>
            <person name="Lipzen A."/>
            <person name="Chen C."/>
            <person name="Yanf M."/>
            <person name="Daum C."/>
            <person name="Ng V."/>
            <person name="Clum A."/>
            <person name="Steindorff A."/>
            <person name="Ohm R."/>
            <person name="Martin F."/>
            <person name="Silar P."/>
            <person name="Natvig D."/>
            <person name="Lalanne C."/>
            <person name="Gautier V."/>
            <person name="Ament-velasquez S.L."/>
            <person name="Kruys A."/>
            <person name="Hutchinson M.I."/>
            <person name="Powell A.J."/>
            <person name="Barry K."/>
            <person name="Miller A.N."/>
            <person name="Grigoriev I.V."/>
            <person name="Debuchy R."/>
            <person name="Gladieux P."/>
            <person name="Thoren M.H."/>
            <person name="Johannesson H."/>
        </authorList>
    </citation>
    <scope>NUCLEOTIDE SEQUENCE</scope>
    <source>
        <strain evidence="3">SMH3187-1</strain>
    </source>
</reference>
<evidence type="ECO:0008006" key="5">
    <source>
        <dbReference type="Google" id="ProtNLM"/>
    </source>
</evidence>
<evidence type="ECO:0000256" key="1">
    <source>
        <dbReference type="SAM" id="Phobius"/>
    </source>
</evidence>
<comment type="caution">
    <text evidence="3">The sequence shown here is derived from an EMBL/GenBank/DDBJ whole genome shotgun (WGS) entry which is preliminary data.</text>
</comment>
<feature type="chain" id="PRO_5041272593" description="Fungal lipase-like domain-containing protein" evidence="2">
    <location>
        <begin position="19"/>
        <end position="445"/>
    </location>
</feature>
<dbReference type="PANTHER" id="PTHR42044">
    <property type="entry name" value="DUF676 DOMAIN-CONTAINING PROTEIN-RELATED"/>
    <property type="match status" value="1"/>
</dbReference>
<gene>
    <name evidence="3" type="ORF">B0T18DRAFT_439097</name>
</gene>
<feature type="transmembrane region" description="Helical" evidence="1">
    <location>
        <begin position="256"/>
        <end position="279"/>
    </location>
</feature>
<proteinExistence type="predicted"/>
<evidence type="ECO:0000256" key="2">
    <source>
        <dbReference type="SAM" id="SignalP"/>
    </source>
</evidence>
<keyword evidence="1" id="KW-0812">Transmembrane</keyword>
<feature type="signal peptide" evidence="2">
    <location>
        <begin position="1"/>
        <end position="18"/>
    </location>
</feature>
<keyword evidence="1" id="KW-0472">Membrane</keyword>
<accession>A0AA40EPD6</accession>